<dbReference type="Gene3D" id="2.30.33.40">
    <property type="entry name" value="GroES chaperonin"/>
    <property type="match status" value="1"/>
</dbReference>
<reference evidence="5 6" key="1">
    <citation type="journal article" date="2023" name="Elife">
        <title>Identification of key yeast species and microbe-microbe interactions impacting larval growth of Drosophila in the wild.</title>
        <authorList>
            <person name="Mure A."/>
            <person name="Sugiura Y."/>
            <person name="Maeda R."/>
            <person name="Honda K."/>
            <person name="Sakurai N."/>
            <person name="Takahashi Y."/>
            <person name="Watada M."/>
            <person name="Katoh T."/>
            <person name="Gotoh A."/>
            <person name="Gotoh Y."/>
            <person name="Taniguchi I."/>
            <person name="Nakamura K."/>
            <person name="Hayashi T."/>
            <person name="Katayama T."/>
            <person name="Uemura T."/>
            <person name="Hattori Y."/>
        </authorList>
    </citation>
    <scope>NUCLEOTIDE SEQUENCE [LARGE SCALE GENOMIC DNA]</scope>
    <source>
        <strain evidence="5 6">SC-9</strain>
    </source>
</reference>
<evidence type="ECO:0000256" key="2">
    <source>
        <dbReference type="ARBA" id="ARBA00023186"/>
    </source>
</evidence>
<accession>A0AAV5QEZ1</accession>
<evidence type="ECO:0000256" key="3">
    <source>
        <dbReference type="ARBA" id="ARBA00056825"/>
    </source>
</evidence>
<proteinExistence type="inferred from homology"/>
<dbReference type="SMART" id="SM00883">
    <property type="entry name" value="Cpn10"/>
    <property type="match status" value="1"/>
</dbReference>
<name>A0AAV5QEZ1_9ASCO</name>
<dbReference type="Proteomes" id="UP001360560">
    <property type="component" value="Unassembled WGS sequence"/>
</dbReference>
<evidence type="ECO:0000256" key="1">
    <source>
        <dbReference type="ARBA" id="ARBA00006975"/>
    </source>
</evidence>
<dbReference type="AlphaFoldDB" id="A0AAV5QEZ1"/>
<dbReference type="GO" id="GO:0051082">
    <property type="term" value="F:unfolded protein binding"/>
    <property type="evidence" value="ECO:0007669"/>
    <property type="project" value="TreeGrafter"/>
</dbReference>
<organism evidence="5 6">
    <name type="scientific">Saccharomycopsis crataegensis</name>
    <dbReference type="NCBI Taxonomy" id="43959"/>
    <lineage>
        <taxon>Eukaryota</taxon>
        <taxon>Fungi</taxon>
        <taxon>Dikarya</taxon>
        <taxon>Ascomycota</taxon>
        <taxon>Saccharomycotina</taxon>
        <taxon>Saccharomycetes</taxon>
        <taxon>Saccharomycopsidaceae</taxon>
        <taxon>Saccharomycopsis</taxon>
    </lineage>
</organism>
<dbReference type="GO" id="GO:0046872">
    <property type="term" value="F:metal ion binding"/>
    <property type="evidence" value="ECO:0007669"/>
    <property type="project" value="TreeGrafter"/>
</dbReference>
<dbReference type="Pfam" id="PF00166">
    <property type="entry name" value="Cpn10"/>
    <property type="match status" value="1"/>
</dbReference>
<gene>
    <name evidence="5" type="ORF">DASC09_005420</name>
</gene>
<comment type="caution">
    <text evidence="5">The sequence shown here is derived from an EMBL/GenBank/DDBJ whole genome shotgun (WGS) entry which is preliminary data.</text>
</comment>
<keyword evidence="2 4" id="KW-0143">Chaperone</keyword>
<dbReference type="InterPro" id="IPR011032">
    <property type="entry name" value="GroES-like_sf"/>
</dbReference>
<protein>
    <submittedName>
        <fullName evidence="5">Hsp10 protein</fullName>
    </submittedName>
</protein>
<evidence type="ECO:0000313" key="6">
    <source>
        <dbReference type="Proteomes" id="UP001360560"/>
    </source>
</evidence>
<dbReference type="GeneID" id="90071196"/>
<dbReference type="GO" id="GO:0005759">
    <property type="term" value="C:mitochondrial matrix"/>
    <property type="evidence" value="ECO:0007669"/>
    <property type="project" value="TreeGrafter"/>
</dbReference>
<dbReference type="FunFam" id="2.30.33.40:FF:000002">
    <property type="entry name" value="10 kDa chaperonin, mitochondrial"/>
    <property type="match status" value="1"/>
</dbReference>
<keyword evidence="6" id="KW-1185">Reference proteome</keyword>
<dbReference type="RefSeq" id="XP_064850217.1">
    <property type="nucleotide sequence ID" value="XM_064994145.1"/>
</dbReference>
<comment type="similarity">
    <text evidence="1 4">Belongs to the GroES chaperonin family.</text>
</comment>
<dbReference type="PRINTS" id="PR00297">
    <property type="entry name" value="CHAPERONIN10"/>
</dbReference>
<dbReference type="InterPro" id="IPR037124">
    <property type="entry name" value="Chaperonin_GroES_sf"/>
</dbReference>
<dbReference type="GO" id="GO:0044183">
    <property type="term" value="F:protein folding chaperone"/>
    <property type="evidence" value="ECO:0007669"/>
    <property type="project" value="InterPro"/>
</dbReference>
<comment type="function">
    <text evidence="3">Eukaryotic CPN10 homolog which is essential for mitochondrial protein biogenesis, together with CPN60. Binds to CPN60 in the presence of Mg-ATP and suppresses the ATPase activity of the latter.</text>
</comment>
<dbReference type="PANTHER" id="PTHR10772:SF0">
    <property type="entry name" value="10 KDA HEAT SHOCK PROTEIN, MITOCHONDRIAL"/>
    <property type="match status" value="1"/>
</dbReference>
<dbReference type="CDD" id="cd00320">
    <property type="entry name" value="cpn10"/>
    <property type="match status" value="1"/>
</dbReference>
<dbReference type="EMBL" id="BTFZ01000001">
    <property type="protein sequence ID" value="GMM33217.1"/>
    <property type="molecule type" value="Genomic_DNA"/>
</dbReference>
<dbReference type="SUPFAM" id="SSF50129">
    <property type="entry name" value="GroES-like"/>
    <property type="match status" value="1"/>
</dbReference>
<dbReference type="GO" id="GO:0005524">
    <property type="term" value="F:ATP binding"/>
    <property type="evidence" value="ECO:0007669"/>
    <property type="project" value="InterPro"/>
</dbReference>
<sequence length="106" mass="11278">MSTALKSVKALQPLFDRILVQRAKAASKTANGIYLPEKNLPKLSQATVISAGPGISGPDGKVVPTSVKTGDEILIPSFGGQSVKVGEEEFFIFRDHEILAKINNDA</sequence>
<dbReference type="InterPro" id="IPR020818">
    <property type="entry name" value="Chaperonin_GroES"/>
</dbReference>
<evidence type="ECO:0000256" key="4">
    <source>
        <dbReference type="RuleBase" id="RU003479"/>
    </source>
</evidence>
<dbReference type="PANTHER" id="PTHR10772">
    <property type="entry name" value="10 KDA HEAT SHOCK PROTEIN"/>
    <property type="match status" value="1"/>
</dbReference>
<evidence type="ECO:0000313" key="5">
    <source>
        <dbReference type="EMBL" id="GMM33217.1"/>
    </source>
</evidence>
<dbReference type="GO" id="GO:0051087">
    <property type="term" value="F:protein-folding chaperone binding"/>
    <property type="evidence" value="ECO:0007669"/>
    <property type="project" value="TreeGrafter"/>
</dbReference>